<gene>
    <name evidence="1" type="ORF">METZ01_LOCUS476640</name>
</gene>
<dbReference type="EMBL" id="UINC01203498">
    <property type="protein sequence ID" value="SVE23786.1"/>
    <property type="molecule type" value="Genomic_DNA"/>
</dbReference>
<protein>
    <submittedName>
        <fullName evidence="1">Uncharacterized protein</fullName>
    </submittedName>
</protein>
<organism evidence="1">
    <name type="scientific">marine metagenome</name>
    <dbReference type="NCBI Taxonomy" id="408172"/>
    <lineage>
        <taxon>unclassified sequences</taxon>
        <taxon>metagenomes</taxon>
        <taxon>ecological metagenomes</taxon>
    </lineage>
</organism>
<evidence type="ECO:0000313" key="1">
    <source>
        <dbReference type="EMBL" id="SVE23786.1"/>
    </source>
</evidence>
<proteinExistence type="predicted"/>
<sequence>MKFFLLLCLCSSFLVCSANNLDSLKHVWYDTNQPDTNRLKAADILAWQVYRRVHPDSAVYFAQLQYQLAVSVNNKEWMARGLFGQGIL</sequence>
<reference evidence="1" key="1">
    <citation type="submission" date="2018-05" db="EMBL/GenBank/DDBJ databases">
        <authorList>
            <person name="Lanie J.A."/>
            <person name="Ng W.-L."/>
            <person name="Kazmierczak K.M."/>
            <person name="Andrzejewski T.M."/>
            <person name="Davidsen T.M."/>
            <person name="Wayne K.J."/>
            <person name="Tettelin H."/>
            <person name="Glass J.I."/>
            <person name="Rusch D."/>
            <person name="Podicherti R."/>
            <person name="Tsui H.-C.T."/>
            <person name="Winkler M.E."/>
        </authorList>
    </citation>
    <scope>NUCLEOTIDE SEQUENCE</scope>
</reference>
<accession>A0A383BU34</accession>
<name>A0A383BU34_9ZZZZ</name>
<dbReference type="AlphaFoldDB" id="A0A383BU34"/>
<feature type="non-terminal residue" evidence="1">
    <location>
        <position position="88"/>
    </location>
</feature>